<name>A0A0N0P611_LEPSE</name>
<organism evidence="1 2">
    <name type="scientific">Leptomonas seymouri</name>
    <dbReference type="NCBI Taxonomy" id="5684"/>
    <lineage>
        <taxon>Eukaryota</taxon>
        <taxon>Discoba</taxon>
        <taxon>Euglenozoa</taxon>
        <taxon>Kinetoplastea</taxon>
        <taxon>Metakinetoplastina</taxon>
        <taxon>Trypanosomatida</taxon>
        <taxon>Trypanosomatidae</taxon>
        <taxon>Leishmaniinae</taxon>
        <taxon>Leptomonas</taxon>
    </lineage>
</organism>
<reference evidence="1 2" key="1">
    <citation type="journal article" date="2015" name="PLoS Pathog.">
        <title>Leptomonas seymouri: Adaptations to the Dixenous Life Cycle Analyzed by Genome Sequencing, Transcriptome Profiling and Co-infection with Leishmania donovani.</title>
        <authorList>
            <person name="Kraeva N."/>
            <person name="Butenko A."/>
            <person name="Hlavacova J."/>
            <person name="Kostygov A."/>
            <person name="Myskova J."/>
            <person name="Grybchuk D."/>
            <person name="Lestinova T."/>
            <person name="Votypka J."/>
            <person name="Volf P."/>
            <person name="Opperdoes F."/>
            <person name="Flegontov P."/>
            <person name="Lukes J."/>
            <person name="Yurchenko V."/>
        </authorList>
    </citation>
    <scope>NUCLEOTIDE SEQUENCE [LARGE SCALE GENOMIC DNA]</scope>
    <source>
        <strain evidence="1 2">ATCC 30220</strain>
    </source>
</reference>
<dbReference type="AlphaFoldDB" id="A0A0N0P611"/>
<accession>A0A0N0P611</accession>
<evidence type="ECO:0000313" key="1">
    <source>
        <dbReference type="EMBL" id="KPI86627.1"/>
    </source>
</evidence>
<dbReference type="OMA" id="QSHNAMS"/>
<dbReference type="Proteomes" id="UP000038009">
    <property type="component" value="Unassembled WGS sequence"/>
</dbReference>
<comment type="caution">
    <text evidence="1">The sequence shown here is derived from an EMBL/GenBank/DDBJ whole genome shotgun (WGS) entry which is preliminary data.</text>
</comment>
<sequence>MRPFEMNSNRFQTMSFRRKAPATKALSPAQQLGKLCNSFAGSSPFQSHNAMSLLAQLHKNNRTQYDQFVKNATMQHFVPKWAVEFPGGEITATKYVLPLPSHFINPEDTAGDFEPRIFYLEKDVVDVLNASTKKPSHPRCGHSGLFFAREEVVDNLQAASRELGFSSPFWLRNDHPGLKSGYLQIKNGSESIVISLTASVTGLDNVEVIEEHKLHSSLRGILTGSLSTTAELSIPESIPFGMNALTGALTRNPFVCNLPKRGLWVSQDQLLQHSIKLSRQIKQAASAFSLVEIEQWVLFNADQLQVPGRLGLRKSLDLKPEYEVFEPV</sequence>
<evidence type="ECO:0000313" key="2">
    <source>
        <dbReference type="Proteomes" id="UP000038009"/>
    </source>
</evidence>
<dbReference type="OrthoDB" id="239978at2759"/>
<keyword evidence="2" id="KW-1185">Reference proteome</keyword>
<gene>
    <name evidence="1" type="ORF">ABL78_4305</name>
</gene>
<proteinExistence type="predicted"/>
<protein>
    <submittedName>
        <fullName evidence="1">Uncharacterized protein</fullName>
    </submittedName>
</protein>
<dbReference type="VEuPathDB" id="TriTrypDB:Lsey_0122_0150"/>
<dbReference type="EMBL" id="LJSK01000122">
    <property type="protein sequence ID" value="KPI86627.1"/>
    <property type="molecule type" value="Genomic_DNA"/>
</dbReference>